<sequence length="357" mass="40806">MLNVNTLETDRPALQRHEWPPVAPFSALSAELRSFLDADAGGRQELLSGLRADVEEHGKFIHDSLGVVYAYVYGYPDSPCYLRADVALEAALLGAKLVLEEELIERWLPVQPIPHIEKQKDAVEYLREFTKSNAGVYHELFDYLRAEVTRQAMTDFLRLEVCRNEVVDDEVALLICGLQGNMKKVMVSNLWDECGNGGLQRFHTYWLRRLIERLDDWSFLPRYREREKPWFSAVTSNTFNALLTRSGYKYRAYGSFMTTEAWVEPHFERILDGLARVGLDDDDLAVYFQSHVKIDPHHTEEILGGMNHQTPELTPPEVAEVLRGAHLAVAAGVSQYDRVLRRLRAIALRPGAHDRVT</sequence>
<dbReference type="Pfam" id="PF14518">
    <property type="entry name" value="Haem_oxygenas_2"/>
    <property type="match status" value="1"/>
</dbReference>
<dbReference type="Gene3D" id="1.20.910.10">
    <property type="entry name" value="Heme oxygenase-like"/>
    <property type="match status" value="1"/>
</dbReference>
<gene>
    <name evidence="1" type="ORF">SOCE26_057560</name>
</gene>
<evidence type="ECO:0000313" key="1">
    <source>
        <dbReference type="EMBL" id="AUX44292.1"/>
    </source>
</evidence>
<protein>
    <recommendedName>
        <fullName evidence="3">Iron-containing redox enzyme family protein</fullName>
    </recommendedName>
</protein>
<dbReference type="RefSeq" id="WP_104982842.1">
    <property type="nucleotide sequence ID" value="NZ_CP012673.1"/>
</dbReference>
<proteinExistence type="predicted"/>
<dbReference type="InterPro" id="IPR016084">
    <property type="entry name" value="Haem_Oase-like_multi-hlx"/>
</dbReference>
<organism evidence="1 2">
    <name type="scientific">Sorangium cellulosum</name>
    <name type="common">Polyangium cellulosum</name>
    <dbReference type="NCBI Taxonomy" id="56"/>
    <lineage>
        <taxon>Bacteria</taxon>
        <taxon>Pseudomonadati</taxon>
        <taxon>Myxococcota</taxon>
        <taxon>Polyangia</taxon>
        <taxon>Polyangiales</taxon>
        <taxon>Polyangiaceae</taxon>
        <taxon>Sorangium</taxon>
    </lineage>
</organism>
<dbReference type="AlphaFoldDB" id="A0A2L0EYB6"/>
<evidence type="ECO:0008006" key="3">
    <source>
        <dbReference type="Google" id="ProtNLM"/>
    </source>
</evidence>
<name>A0A2L0EYB6_SORCE</name>
<dbReference type="OrthoDB" id="277294at2"/>
<evidence type="ECO:0000313" key="2">
    <source>
        <dbReference type="Proteomes" id="UP000238348"/>
    </source>
</evidence>
<dbReference type="SMART" id="SM01236">
    <property type="entry name" value="Haem_oxygenase_2"/>
    <property type="match status" value="1"/>
</dbReference>
<reference evidence="1 2" key="1">
    <citation type="submission" date="2015-09" db="EMBL/GenBank/DDBJ databases">
        <title>Sorangium comparison.</title>
        <authorList>
            <person name="Zaburannyi N."/>
            <person name="Bunk B."/>
            <person name="Overmann J."/>
            <person name="Mueller R."/>
        </authorList>
    </citation>
    <scope>NUCLEOTIDE SEQUENCE [LARGE SCALE GENOMIC DNA]</scope>
    <source>
        <strain evidence="1 2">So ce26</strain>
    </source>
</reference>
<dbReference type="Proteomes" id="UP000238348">
    <property type="component" value="Chromosome"/>
</dbReference>
<dbReference type="EMBL" id="CP012673">
    <property type="protein sequence ID" value="AUX44292.1"/>
    <property type="molecule type" value="Genomic_DNA"/>
</dbReference>
<dbReference type="SUPFAM" id="SSF48613">
    <property type="entry name" value="Heme oxygenase-like"/>
    <property type="match status" value="1"/>
</dbReference>
<accession>A0A2L0EYB6</accession>